<feature type="domain" description="Glycoside hydrolase family 29 N-terminal" evidence="7">
    <location>
        <begin position="296"/>
        <end position="388"/>
    </location>
</feature>
<protein>
    <recommendedName>
        <fullName evidence="3">alpha-L-fucosidase</fullName>
        <ecNumber evidence="3">3.2.1.51</ecNumber>
    </recommendedName>
</protein>
<evidence type="ECO:0000259" key="7">
    <source>
        <dbReference type="Pfam" id="PF01120"/>
    </source>
</evidence>
<dbReference type="SUPFAM" id="SSF51445">
    <property type="entry name" value="(Trans)glycosidases"/>
    <property type="match status" value="1"/>
</dbReference>
<dbReference type="InterPro" id="IPR017853">
    <property type="entry name" value="GH"/>
</dbReference>
<dbReference type="Gene3D" id="3.20.20.80">
    <property type="entry name" value="Glycosidases"/>
    <property type="match status" value="1"/>
</dbReference>
<organism evidence="8">
    <name type="scientific">uncultured Mycobacterium sp</name>
    <dbReference type="NCBI Taxonomy" id="171292"/>
    <lineage>
        <taxon>Bacteria</taxon>
        <taxon>Bacillati</taxon>
        <taxon>Actinomycetota</taxon>
        <taxon>Actinomycetes</taxon>
        <taxon>Mycobacteriales</taxon>
        <taxon>Mycobacteriaceae</taxon>
        <taxon>Mycobacterium</taxon>
        <taxon>environmental samples</taxon>
    </lineage>
</organism>
<comment type="similarity">
    <text evidence="2">Belongs to the glycosyl hydrolase 29 family.</text>
</comment>
<dbReference type="EMBL" id="FLQS01000056">
    <property type="protein sequence ID" value="SBS78622.1"/>
    <property type="molecule type" value="Genomic_DNA"/>
</dbReference>
<dbReference type="InterPro" id="IPR013780">
    <property type="entry name" value="Glyco_hydro_b"/>
</dbReference>
<reference evidence="8" key="1">
    <citation type="submission" date="2016-03" db="EMBL/GenBank/DDBJ databases">
        <authorList>
            <person name="Ploux O."/>
        </authorList>
    </citation>
    <scope>NUCLEOTIDE SEQUENCE</scope>
    <source>
        <strain evidence="8">UC10</strain>
    </source>
</reference>
<dbReference type="InterPro" id="IPR057739">
    <property type="entry name" value="Glyco_hydro_29_N"/>
</dbReference>
<name>A0A1Y5PIU3_9MYCO</name>
<evidence type="ECO:0000256" key="3">
    <source>
        <dbReference type="ARBA" id="ARBA00012662"/>
    </source>
</evidence>
<dbReference type="GO" id="GO:0016139">
    <property type="term" value="P:glycoside catabolic process"/>
    <property type="evidence" value="ECO:0007669"/>
    <property type="project" value="TreeGrafter"/>
</dbReference>
<gene>
    <name evidence="8" type="ORF">MHPYR_60110</name>
</gene>
<comment type="function">
    <text evidence="1">Alpha-L-fucosidase is responsible for hydrolyzing the alpha-1,6-linked fucose joined to the reducing-end N-acetylglucosamine of the carbohydrate moieties of glycoproteins.</text>
</comment>
<dbReference type="PANTHER" id="PTHR10030:SF37">
    <property type="entry name" value="ALPHA-L-FUCOSIDASE-RELATED"/>
    <property type="match status" value="1"/>
</dbReference>
<dbReference type="InterPro" id="IPR016286">
    <property type="entry name" value="FUC_metazoa-typ"/>
</dbReference>
<dbReference type="Gene3D" id="2.60.40.1180">
    <property type="entry name" value="Golgi alpha-mannosidase II"/>
    <property type="match status" value="1"/>
</dbReference>
<accession>A0A1Y5PIU3</accession>
<dbReference type="PIRSF" id="PIRSF001092">
    <property type="entry name" value="Alpha-L-fucosidase"/>
    <property type="match status" value="1"/>
</dbReference>
<dbReference type="PANTHER" id="PTHR10030">
    <property type="entry name" value="ALPHA-L-FUCOSIDASE"/>
    <property type="match status" value="1"/>
</dbReference>
<evidence type="ECO:0000256" key="5">
    <source>
        <dbReference type="ARBA" id="ARBA00022801"/>
    </source>
</evidence>
<evidence type="ECO:0000256" key="1">
    <source>
        <dbReference type="ARBA" id="ARBA00004071"/>
    </source>
</evidence>
<dbReference type="GO" id="GO:0006004">
    <property type="term" value="P:fucose metabolic process"/>
    <property type="evidence" value="ECO:0007669"/>
    <property type="project" value="InterPro"/>
</dbReference>
<dbReference type="GO" id="GO:0005764">
    <property type="term" value="C:lysosome"/>
    <property type="evidence" value="ECO:0007669"/>
    <property type="project" value="TreeGrafter"/>
</dbReference>
<dbReference type="SMART" id="SM00812">
    <property type="entry name" value="Alpha_L_fucos"/>
    <property type="match status" value="1"/>
</dbReference>
<dbReference type="InterPro" id="IPR000933">
    <property type="entry name" value="Glyco_hydro_29"/>
</dbReference>
<keyword evidence="4" id="KW-0732">Signal</keyword>
<sequence length="486" mass="54216">MYAPTWESVGTHPLPDWYDDAKLGIFLHWGLYSVPGWAPQVSDIQQLLKTKGPAEMLRDNPYAEWYLNSSRLPGSPTWHHQRDTYGRQATYDDFVTVFDEGTADADMAAIAGVCRDAGAGYVVLTTKHHDGFCLWPTALEHPRKGRYHARRDIVGDLRRAVLDAGLRMGLYYSGGYDWPYNDALLENPADSFLAVPHTPDYRHYAAAHVHELISRYAPSVLWNDICWPAGGDLAELFAEYYNAVPDGVINDRWIQPPGHRGAVTDSLARLGGALLQRFWSLIPEGRKSLTFPASHHYDIRTPEYAQFDSIQDKKWESTRGVGHSFGANRNERPEDIVTTTELVRSFVDIVAKNGNLLIGVGPDEHGRFPDEQLTPLRGLGEWLRHNGNAVFGTRPWQIAETTTTEGGSIRFTQRDGALNAVLLDVSAAEFGVRGIDATDVTEVRMPALGEPVDWRVSDSMLHVRLPERIPPSPAHVLTLGHGARPV</sequence>
<proteinExistence type="inferred from homology"/>
<dbReference type="PRINTS" id="PR00741">
    <property type="entry name" value="GLHYDRLASE29"/>
</dbReference>
<evidence type="ECO:0000256" key="2">
    <source>
        <dbReference type="ARBA" id="ARBA00007951"/>
    </source>
</evidence>
<evidence type="ECO:0000313" key="8">
    <source>
        <dbReference type="EMBL" id="SBS78622.1"/>
    </source>
</evidence>
<feature type="domain" description="Glycoside hydrolase family 29 N-terminal" evidence="7">
    <location>
        <begin position="2"/>
        <end position="260"/>
    </location>
</feature>
<keyword evidence="6 8" id="KW-0326">Glycosidase</keyword>
<dbReference type="AlphaFoldDB" id="A0A1Y5PIU3"/>
<dbReference type="GO" id="GO:0004560">
    <property type="term" value="F:alpha-L-fucosidase activity"/>
    <property type="evidence" value="ECO:0007669"/>
    <property type="project" value="UniProtKB-EC"/>
</dbReference>
<keyword evidence="5 8" id="KW-0378">Hydrolase</keyword>
<evidence type="ECO:0000256" key="4">
    <source>
        <dbReference type="ARBA" id="ARBA00022729"/>
    </source>
</evidence>
<evidence type="ECO:0000256" key="6">
    <source>
        <dbReference type="ARBA" id="ARBA00023295"/>
    </source>
</evidence>
<dbReference type="EC" id="3.2.1.51" evidence="3"/>
<dbReference type="Pfam" id="PF01120">
    <property type="entry name" value="Alpha_L_fucos"/>
    <property type="match status" value="2"/>
</dbReference>